<dbReference type="EMBL" id="UIDG01000451">
    <property type="protein sequence ID" value="SUS07814.1"/>
    <property type="molecule type" value="Genomic_DNA"/>
</dbReference>
<name>A0A380TJI5_9ZZZZ</name>
<organism evidence="2">
    <name type="scientific">metagenome</name>
    <dbReference type="NCBI Taxonomy" id="256318"/>
    <lineage>
        <taxon>unclassified sequences</taxon>
        <taxon>metagenomes</taxon>
    </lineage>
</organism>
<reference evidence="2" key="1">
    <citation type="submission" date="2018-07" db="EMBL/GenBank/DDBJ databases">
        <authorList>
            <person name="Quirk P.G."/>
            <person name="Krulwich T.A."/>
        </authorList>
    </citation>
    <scope>NUCLEOTIDE SEQUENCE</scope>
</reference>
<gene>
    <name evidence="1" type="ORF">DF3PB_300004</name>
    <name evidence="2" type="ORF">DF3PB_5040002</name>
</gene>
<accession>A0A380TJI5</accession>
<evidence type="ECO:0000313" key="2">
    <source>
        <dbReference type="EMBL" id="SUS07814.1"/>
    </source>
</evidence>
<evidence type="ECO:0000313" key="1">
    <source>
        <dbReference type="EMBL" id="SUS06592.1"/>
    </source>
</evidence>
<sequence>MKTTMLFAAVLAVSGFALSAQAQDNKCQKAVADALSNYGVKWTDLKNVQWDVDTWNTSSRGGGTSISGYQMYAEPASCASGDIIVEMDEGCGINDIATRGGCQIKGLPNRWW</sequence>
<dbReference type="AlphaFoldDB" id="A0A380TJI5"/>
<proteinExistence type="predicted"/>
<dbReference type="EMBL" id="UIDG01000224">
    <property type="protein sequence ID" value="SUS06592.1"/>
    <property type="molecule type" value="Genomic_DNA"/>
</dbReference>
<protein>
    <submittedName>
        <fullName evidence="2">Uncharacterized protein</fullName>
    </submittedName>
</protein>